<dbReference type="SMART" id="SM00862">
    <property type="entry name" value="Trans_reg_C"/>
    <property type="match status" value="1"/>
</dbReference>
<dbReference type="Gene3D" id="1.25.40.10">
    <property type="entry name" value="Tetratricopeptide repeat domain"/>
    <property type="match status" value="1"/>
</dbReference>
<keyword evidence="3" id="KW-0812">Transmembrane</keyword>
<feature type="DNA-binding region" description="OmpR/PhoB-type" evidence="2">
    <location>
        <begin position="12"/>
        <end position="107"/>
    </location>
</feature>
<dbReference type="InterPro" id="IPR011990">
    <property type="entry name" value="TPR-like_helical_dom_sf"/>
</dbReference>
<proteinExistence type="predicted"/>
<accession>A0A5R9PZC3</accession>
<feature type="transmembrane region" description="Helical" evidence="3">
    <location>
        <begin position="123"/>
        <end position="144"/>
    </location>
</feature>
<evidence type="ECO:0000313" key="6">
    <source>
        <dbReference type="Proteomes" id="UP000309186"/>
    </source>
</evidence>
<dbReference type="SUPFAM" id="SSF48452">
    <property type="entry name" value="TPR-like"/>
    <property type="match status" value="1"/>
</dbReference>
<comment type="caution">
    <text evidence="5">The sequence shown here is derived from an EMBL/GenBank/DDBJ whole genome shotgun (WGS) entry which is preliminary data.</text>
</comment>
<dbReference type="Gene3D" id="1.10.10.10">
    <property type="entry name" value="Winged helix-like DNA-binding domain superfamily/Winged helix DNA-binding domain"/>
    <property type="match status" value="1"/>
</dbReference>
<dbReference type="GO" id="GO:0003677">
    <property type="term" value="F:DNA binding"/>
    <property type="evidence" value="ECO:0007669"/>
    <property type="project" value="UniProtKB-UniRule"/>
</dbReference>
<keyword evidence="3" id="KW-0472">Membrane</keyword>
<evidence type="ECO:0000256" key="2">
    <source>
        <dbReference type="PROSITE-ProRule" id="PRU01091"/>
    </source>
</evidence>
<keyword evidence="1 2" id="KW-0238">DNA-binding</keyword>
<evidence type="ECO:0000259" key="4">
    <source>
        <dbReference type="PROSITE" id="PS51755"/>
    </source>
</evidence>
<feature type="domain" description="OmpR/PhoB-type" evidence="4">
    <location>
        <begin position="12"/>
        <end position="107"/>
    </location>
</feature>
<dbReference type="EMBL" id="PPSW01000030">
    <property type="protein sequence ID" value="TLX45722.1"/>
    <property type="molecule type" value="Genomic_DNA"/>
</dbReference>
<dbReference type="GO" id="GO:0000160">
    <property type="term" value="P:phosphorelay signal transduction system"/>
    <property type="evidence" value="ECO:0007669"/>
    <property type="project" value="InterPro"/>
</dbReference>
<dbReference type="CDD" id="cd00383">
    <property type="entry name" value="trans_reg_C"/>
    <property type="match status" value="1"/>
</dbReference>
<evidence type="ECO:0000313" key="5">
    <source>
        <dbReference type="EMBL" id="TLX45722.1"/>
    </source>
</evidence>
<dbReference type="InterPro" id="IPR036388">
    <property type="entry name" value="WH-like_DNA-bd_sf"/>
</dbReference>
<dbReference type="GO" id="GO:0006355">
    <property type="term" value="P:regulation of DNA-templated transcription"/>
    <property type="evidence" value="ECO:0007669"/>
    <property type="project" value="InterPro"/>
</dbReference>
<dbReference type="PROSITE" id="PS51755">
    <property type="entry name" value="OMPR_PHOB"/>
    <property type="match status" value="1"/>
</dbReference>
<dbReference type="InterPro" id="IPR016032">
    <property type="entry name" value="Sig_transdc_resp-reg_C-effctor"/>
</dbReference>
<protein>
    <recommendedName>
        <fullName evidence="4">OmpR/PhoB-type domain-containing protein</fullName>
    </recommendedName>
</protein>
<dbReference type="Pfam" id="PF00486">
    <property type="entry name" value="Trans_reg_C"/>
    <property type="match status" value="1"/>
</dbReference>
<dbReference type="InterPro" id="IPR001867">
    <property type="entry name" value="OmpR/PhoB-type_DNA-bd"/>
</dbReference>
<sequence>MVTSSIHFKVLIVQYLTSNYIIDSKALNVKTCKGETLIIRPKTCQLLLLLIRNSGQPVNKQTILDEVWGDSVVAEQVVFQSINELRQLFQNEDVIKTIPKQGYVWLPAVTKKAPKQSSANRKVVFLTVALCAFLSSLFFALSSLNQTPNEQSKVQGSVVILPTHNQIEGNDHSWIRLGLMDQVIQRLPNNQEHGVLQTDYVLEVLERAGAPLNNVQPEHIKQIFTVSGAELVVSSKLSGSPHDYQLSYILHYRNTQQKGVLFGRNIQGVIDEFSDKLAEQLGEESSLQANNYHADFNHEMLGVAIDLKLEDNHLAAKPLLESIIAHDPENLTAQRLLINTLFELKDYPAVKKHLMLAIPLAQKLNDKNELSRLHYLNAIHAIIEGDDELAKPRVEQALQVAQSNNDWLFMAYSKDLLARIAQHQGEYELAKTYYLEAKKHHQVLRCPVGESSVWASLALLAKEQNKLDEFNTALNTAKQIAKSRALTKQLKYLNTLNY</sequence>
<dbReference type="Proteomes" id="UP000309186">
    <property type="component" value="Unassembled WGS sequence"/>
</dbReference>
<gene>
    <name evidence="5" type="ORF">C1E24_17570</name>
</gene>
<dbReference type="OrthoDB" id="6281993at2"/>
<evidence type="ECO:0000256" key="3">
    <source>
        <dbReference type="SAM" id="Phobius"/>
    </source>
</evidence>
<organism evidence="5 6">
    <name type="scientific">Pseudoalteromonas phenolica</name>
    <dbReference type="NCBI Taxonomy" id="161398"/>
    <lineage>
        <taxon>Bacteria</taxon>
        <taxon>Pseudomonadati</taxon>
        <taxon>Pseudomonadota</taxon>
        <taxon>Gammaproteobacteria</taxon>
        <taxon>Alteromonadales</taxon>
        <taxon>Pseudoalteromonadaceae</taxon>
        <taxon>Pseudoalteromonas</taxon>
    </lineage>
</organism>
<name>A0A5R9PZC3_9GAMM</name>
<dbReference type="SUPFAM" id="SSF46894">
    <property type="entry name" value="C-terminal effector domain of the bipartite response regulators"/>
    <property type="match status" value="1"/>
</dbReference>
<evidence type="ECO:0000256" key="1">
    <source>
        <dbReference type="ARBA" id="ARBA00023125"/>
    </source>
</evidence>
<keyword evidence="3" id="KW-1133">Transmembrane helix</keyword>
<dbReference type="AlphaFoldDB" id="A0A5R9PZC3"/>
<reference evidence="5 6" key="1">
    <citation type="submission" date="2018-01" db="EMBL/GenBank/DDBJ databases">
        <title>Co-occurrence of chitin degradation, pigmentation and bioactivity in marine Pseudoalteromonas.</title>
        <authorList>
            <person name="Paulsen S."/>
            <person name="Gram L."/>
            <person name="Machado H."/>
        </authorList>
    </citation>
    <scope>NUCLEOTIDE SEQUENCE [LARGE SCALE GENOMIC DNA]</scope>
    <source>
        <strain evidence="5 6">S3663</strain>
    </source>
</reference>